<dbReference type="SUPFAM" id="SSF51430">
    <property type="entry name" value="NAD(P)-linked oxidoreductase"/>
    <property type="match status" value="1"/>
</dbReference>
<evidence type="ECO:0000259" key="2">
    <source>
        <dbReference type="Pfam" id="PF00248"/>
    </source>
</evidence>
<gene>
    <name evidence="3" type="ORF">HUK68_21705</name>
</gene>
<dbReference type="PANTHER" id="PTHR43625">
    <property type="entry name" value="AFLATOXIN B1 ALDEHYDE REDUCTASE"/>
    <property type="match status" value="1"/>
</dbReference>
<dbReference type="CDD" id="cd19076">
    <property type="entry name" value="AKR_AKR13A_13D"/>
    <property type="match status" value="1"/>
</dbReference>
<accession>A0A6N1XCD5</accession>
<feature type="domain" description="NADP-dependent oxidoreductase" evidence="2">
    <location>
        <begin position="16"/>
        <end position="310"/>
    </location>
</feature>
<dbReference type="RefSeq" id="WP_175506317.1">
    <property type="nucleotide sequence ID" value="NZ_CP054841.1"/>
</dbReference>
<dbReference type="PANTHER" id="PTHR43625:SF40">
    <property type="entry name" value="ALDO-KETO REDUCTASE YAKC [NADP(+)]"/>
    <property type="match status" value="1"/>
</dbReference>
<geneLocation type="plasmid" evidence="3 4">
    <name>unnamed1</name>
</geneLocation>
<dbReference type="GO" id="GO:0005737">
    <property type="term" value="C:cytoplasm"/>
    <property type="evidence" value="ECO:0007669"/>
    <property type="project" value="TreeGrafter"/>
</dbReference>
<dbReference type="Proteomes" id="UP000509579">
    <property type="component" value="Plasmid unnamed1"/>
</dbReference>
<name>A0A6N1XCD5_9BURK</name>
<reference evidence="3 4" key="1">
    <citation type="submission" date="2020-06" db="EMBL/GenBank/DDBJ databases">
        <title>Acidovorax antarctica sp. nov., isolated from Corinth ice sheet soil, Antarctic Fields Peninsula.</title>
        <authorList>
            <person name="Xu Q."/>
            <person name="Peng F."/>
        </authorList>
    </citation>
    <scope>NUCLEOTIDE SEQUENCE [LARGE SCALE GENOMIC DNA]</scope>
    <source>
        <strain evidence="3 4">16-35-5</strain>
        <plasmid evidence="3 4">unnamed1</plasmid>
    </source>
</reference>
<dbReference type="AlphaFoldDB" id="A0A6N1XCD5"/>
<dbReference type="InterPro" id="IPR050791">
    <property type="entry name" value="Aldo-Keto_reductase"/>
</dbReference>
<protein>
    <submittedName>
        <fullName evidence="3">Aldo/keto reductase</fullName>
    </submittedName>
</protein>
<dbReference type="KEGG" id="aant:HUK68_21705"/>
<evidence type="ECO:0000256" key="1">
    <source>
        <dbReference type="ARBA" id="ARBA00023002"/>
    </source>
</evidence>
<organism evidence="3 4">
    <name type="scientific">Comamonas antarctica</name>
    <dbReference type="NCBI Taxonomy" id="2743470"/>
    <lineage>
        <taxon>Bacteria</taxon>
        <taxon>Pseudomonadati</taxon>
        <taxon>Pseudomonadota</taxon>
        <taxon>Betaproteobacteria</taxon>
        <taxon>Burkholderiales</taxon>
        <taxon>Comamonadaceae</taxon>
        <taxon>Comamonas</taxon>
    </lineage>
</organism>
<dbReference type="EMBL" id="CP054841">
    <property type="protein sequence ID" value="QKV55530.1"/>
    <property type="molecule type" value="Genomic_DNA"/>
</dbReference>
<dbReference type="InterPro" id="IPR023210">
    <property type="entry name" value="NADP_OxRdtase_dom"/>
</dbReference>
<dbReference type="Pfam" id="PF00248">
    <property type="entry name" value="Aldo_ket_red"/>
    <property type="match status" value="1"/>
</dbReference>
<keyword evidence="1" id="KW-0560">Oxidoreductase</keyword>
<evidence type="ECO:0000313" key="4">
    <source>
        <dbReference type="Proteomes" id="UP000509579"/>
    </source>
</evidence>
<dbReference type="PROSITE" id="PS51257">
    <property type="entry name" value="PROKAR_LIPOPROTEIN"/>
    <property type="match status" value="1"/>
</dbReference>
<sequence>MQQRKLGSSGPVTSAIGLGCMGMSEFYGDSDDAASLRTLARALELGVSLFDTADTYGLGRNEALLGRFIAEGGAARRAQMVLATKFGIVRAEGSYERRIDNSPAYLRHACEDSLRRLGVEQIDLYYCHRRDPAVPIEEVVGVLGELVRAGKVGAIGLSEVSEDTLRRAHAVHPVAALQSELSLWSRAPENGMLAACAELGTAFVAYSPLGRAFLTGTLQVEQLAGNDFRRNNPRFTGAAGESNRQLVAALAEFAAARGITSSQVALAWLLCKYPQVIPIPGTRRIAWLESNVAAVDVQLAPQELAQLDALFDPGRVAGARYPDAGFVGMETR</sequence>
<evidence type="ECO:0000313" key="3">
    <source>
        <dbReference type="EMBL" id="QKV55530.1"/>
    </source>
</evidence>
<proteinExistence type="predicted"/>
<keyword evidence="3" id="KW-0614">Plasmid</keyword>
<dbReference type="GO" id="GO:0016491">
    <property type="term" value="F:oxidoreductase activity"/>
    <property type="evidence" value="ECO:0007669"/>
    <property type="project" value="UniProtKB-KW"/>
</dbReference>
<keyword evidence="4" id="KW-1185">Reference proteome</keyword>
<dbReference type="Gene3D" id="3.20.20.100">
    <property type="entry name" value="NADP-dependent oxidoreductase domain"/>
    <property type="match status" value="1"/>
</dbReference>
<dbReference type="InterPro" id="IPR036812">
    <property type="entry name" value="NAD(P)_OxRdtase_dom_sf"/>
</dbReference>